<dbReference type="InterPro" id="IPR001623">
    <property type="entry name" value="DnaJ_domain"/>
</dbReference>
<sequence length="242" mass="28328">MQGNSAKRVIFSKRLILSSICWNRYLAARLLSTARTAYKTHYETLGLERECSSSDIREAFIRLSKEVHPDKNPHNPSRHQQFIQLNEAYSVLSRPEQRRVYDAELLYRKHTANVHTNKPNYDGFATDAPPERVIFRDESLWEHRDRSKDKYYEGRPYYGVPGVKKLPNSYIVFGIIVFTVVGAIFHFFLAKKASEFTTKQLDKRDQLASMHYMKIREAAKANGNELQKVLFRQRNEADNPRK</sequence>
<feature type="domain" description="J" evidence="2">
    <location>
        <begin position="40"/>
        <end position="105"/>
    </location>
</feature>
<dbReference type="PANTHER" id="PTHR44825">
    <property type="match status" value="1"/>
</dbReference>
<protein>
    <submittedName>
        <fullName evidence="3">DnaJ molecular chaperone y domain</fullName>
    </submittedName>
</protein>
<name>A0AAN8WJH3_HALRR</name>
<reference evidence="3 4" key="1">
    <citation type="submission" date="2023-11" db="EMBL/GenBank/DDBJ databases">
        <title>Halocaridina rubra genome assembly.</title>
        <authorList>
            <person name="Smith C."/>
        </authorList>
    </citation>
    <scope>NUCLEOTIDE SEQUENCE [LARGE SCALE GENOMIC DNA]</scope>
    <source>
        <strain evidence="3">EP-1</strain>
        <tissue evidence="3">Whole</tissue>
    </source>
</reference>
<dbReference type="AlphaFoldDB" id="A0AAN8WJH3"/>
<dbReference type="Gene3D" id="1.10.287.110">
    <property type="entry name" value="DnaJ domain"/>
    <property type="match status" value="1"/>
</dbReference>
<keyword evidence="4" id="KW-1185">Reference proteome</keyword>
<organism evidence="3 4">
    <name type="scientific">Halocaridina rubra</name>
    <name type="common">Hawaiian red shrimp</name>
    <dbReference type="NCBI Taxonomy" id="373956"/>
    <lineage>
        <taxon>Eukaryota</taxon>
        <taxon>Metazoa</taxon>
        <taxon>Ecdysozoa</taxon>
        <taxon>Arthropoda</taxon>
        <taxon>Crustacea</taxon>
        <taxon>Multicrustacea</taxon>
        <taxon>Malacostraca</taxon>
        <taxon>Eumalacostraca</taxon>
        <taxon>Eucarida</taxon>
        <taxon>Decapoda</taxon>
        <taxon>Pleocyemata</taxon>
        <taxon>Caridea</taxon>
        <taxon>Atyoidea</taxon>
        <taxon>Atyidae</taxon>
        <taxon>Halocaridina</taxon>
    </lineage>
</organism>
<evidence type="ECO:0000313" key="4">
    <source>
        <dbReference type="Proteomes" id="UP001381693"/>
    </source>
</evidence>
<dbReference type="PROSITE" id="PS50076">
    <property type="entry name" value="DNAJ_2"/>
    <property type="match status" value="1"/>
</dbReference>
<feature type="transmembrane region" description="Helical" evidence="1">
    <location>
        <begin position="170"/>
        <end position="190"/>
    </location>
</feature>
<dbReference type="PRINTS" id="PR00625">
    <property type="entry name" value="JDOMAIN"/>
</dbReference>
<dbReference type="InterPro" id="IPR052763">
    <property type="entry name" value="DnaJ_C4"/>
</dbReference>
<dbReference type="SMART" id="SM00271">
    <property type="entry name" value="DnaJ"/>
    <property type="match status" value="1"/>
</dbReference>
<dbReference type="PANTHER" id="PTHR44825:SF1">
    <property type="entry name" value="DNAJ HOMOLOG SUBFAMILY C MEMBER 4"/>
    <property type="match status" value="1"/>
</dbReference>
<evidence type="ECO:0000256" key="1">
    <source>
        <dbReference type="SAM" id="Phobius"/>
    </source>
</evidence>
<dbReference type="EMBL" id="JAXCGZ010018878">
    <property type="protein sequence ID" value="KAK7067320.1"/>
    <property type="molecule type" value="Genomic_DNA"/>
</dbReference>
<proteinExistence type="predicted"/>
<dbReference type="Proteomes" id="UP001381693">
    <property type="component" value="Unassembled WGS sequence"/>
</dbReference>
<dbReference type="Pfam" id="PF00226">
    <property type="entry name" value="DnaJ"/>
    <property type="match status" value="1"/>
</dbReference>
<comment type="caution">
    <text evidence="3">The sequence shown here is derived from an EMBL/GenBank/DDBJ whole genome shotgun (WGS) entry which is preliminary data.</text>
</comment>
<gene>
    <name evidence="3" type="primary">dnajc4</name>
    <name evidence="3" type="ORF">SK128_015866</name>
</gene>
<keyword evidence="1" id="KW-0472">Membrane</keyword>
<keyword evidence="1" id="KW-0812">Transmembrane</keyword>
<dbReference type="InterPro" id="IPR036869">
    <property type="entry name" value="J_dom_sf"/>
</dbReference>
<evidence type="ECO:0000259" key="2">
    <source>
        <dbReference type="PROSITE" id="PS50076"/>
    </source>
</evidence>
<keyword evidence="1" id="KW-1133">Transmembrane helix</keyword>
<dbReference type="SUPFAM" id="SSF46565">
    <property type="entry name" value="Chaperone J-domain"/>
    <property type="match status" value="1"/>
</dbReference>
<evidence type="ECO:0000313" key="3">
    <source>
        <dbReference type="EMBL" id="KAK7067320.1"/>
    </source>
</evidence>
<dbReference type="CDD" id="cd06257">
    <property type="entry name" value="DnaJ"/>
    <property type="match status" value="1"/>
</dbReference>
<accession>A0AAN8WJH3</accession>